<proteinExistence type="predicted"/>
<keyword evidence="2" id="KW-1185">Reference proteome</keyword>
<protein>
    <recommendedName>
        <fullName evidence="3">DUF5050 domain-containing protein</fullName>
    </recommendedName>
</protein>
<dbReference type="RefSeq" id="WP_078765990.1">
    <property type="nucleotide sequence ID" value="NZ_FUXZ01000006.1"/>
</dbReference>
<evidence type="ECO:0008006" key="3">
    <source>
        <dbReference type="Google" id="ProtNLM"/>
    </source>
</evidence>
<dbReference type="STRING" id="39495.SAMN02745111_01117"/>
<dbReference type="OrthoDB" id="2038298at2"/>
<dbReference type="Proteomes" id="UP000190814">
    <property type="component" value="Unassembled WGS sequence"/>
</dbReference>
<evidence type="ECO:0000313" key="2">
    <source>
        <dbReference type="Proteomes" id="UP000190814"/>
    </source>
</evidence>
<sequence length="219" mass="25857">MIKRFEKTYGRYVLNVNGSDRYAYSHSDSSDLYDLKEWQEYGGYQGSIIMIYDLLTGKVYEPFAKKKNVMYGNPIFVDGYLYFLKADYDEKEVFLYKCLPETLLEVVTTLNISEVNLYNLCICGEKVNIIHQDLNEFKSYYPDKFSFKFEDEHESVFAISDGKVYCETWVEEDWDDENNRAGDNYKFYNMVRVRDFNGNLISEEIGAIHQAMDGTYWIV</sequence>
<accession>A0A1T4VKH6</accession>
<gene>
    <name evidence="1" type="ORF">SAMN02745111_01117</name>
</gene>
<reference evidence="1 2" key="1">
    <citation type="submission" date="2017-02" db="EMBL/GenBank/DDBJ databases">
        <authorList>
            <person name="Peterson S.W."/>
        </authorList>
    </citation>
    <scope>NUCLEOTIDE SEQUENCE [LARGE SCALE GENOMIC DNA]</scope>
    <source>
        <strain evidence="1 2">ATCC 35992</strain>
    </source>
</reference>
<dbReference type="EMBL" id="FUXZ01000006">
    <property type="protein sequence ID" value="SKA65484.1"/>
    <property type="molecule type" value="Genomic_DNA"/>
</dbReference>
<dbReference type="AlphaFoldDB" id="A0A1T4VKH6"/>
<evidence type="ECO:0000313" key="1">
    <source>
        <dbReference type="EMBL" id="SKA65484.1"/>
    </source>
</evidence>
<organism evidence="1 2">
    <name type="scientific">Eubacterium uniforme</name>
    <dbReference type="NCBI Taxonomy" id="39495"/>
    <lineage>
        <taxon>Bacteria</taxon>
        <taxon>Bacillati</taxon>
        <taxon>Bacillota</taxon>
        <taxon>Clostridia</taxon>
        <taxon>Eubacteriales</taxon>
        <taxon>Eubacteriaceae</taxon>
        <taxon>Eubacterium</taxon>
    </lineage>
</organism>
<name>A0A1T4VKH6_9FIRM</name>